<evidence type="ECO:0000313" key="3">
    <source>
        <dbReference type="Proteomes" id="UP000758603"/>
    </source>
</evidence>
<organism evidence="2 3">
    <name type="scientific">Truncatella angustata</name>
    <dbReference type="NCBI Taxonomy" id="152316"/>
    <lineage>
        <taxon>Eukaryota</taxon>
        <taxon>Fungi</taxon>
        <taxon>Dikarya</taxon>
        <taxon>Ascomycota</taxon>
        <taxon>Pezizomycotina</taxon>
        <taxon>Sordariomycetes</taxon>
        <taxon>Xylariomycetidae</taxon>
        <taxon>Amphisphaeriales</taxon>
        <taxon>Sporocadaceae</taxon>
        <taxon>Truncatella</taxon>
    </lineage>
</organism>
<feature type="chain" id="PRO_5040308986" evidence="1">
    <location>
        <begin position="17"/>
        <end position="187"/>
    </location>
</feature>
<sequence length="187" mass="21844">MCHIPIWTFLLPLVVCLPLFIQESKYPASSEVLPVGLKWIDLAQFDWDDYVLSGISLNCDRESVDQKYNCAYKFHWDDPNYDNSMDCSYSFPWDGVTQTQGDNNSYPTGYQSCGDSWQFKFEVVRYLWDFNMTISKLQDDPSKFGRYSAWFFAYPNITLERMSQLDFRSLVYSTIDPVKAKIQGLAM</sequence>
<feature type="signal peptide" evidence="1">
    <location>
        <begin position="1"/>
        <end position="16"/>
    </location>
</feature>
<comment type="caution">
    <text evidence="2">The sequence shown here is derived from an EMBL/GenBank/DDBJ whole genome shotgun (WGS) entry which is preliminary data.</text>
</comment>
<dbReference type="RefSeq" id="XP_045964938.1">
    <property type="nucleotide sequence ID" value="XM_046105786.1"/>
</dbReference>
<dbReference type="Proteomes" id="UP000758603">
    <property type="component" value="Unassembled WGS sequence"/>
</dbReference>
<evidence type="ECO:0000313" key="2">
    <source>
        <dbReference type="EMBL" id="KAH6660807.1"/>
    </source>
</evidence>
<gene>
    <name evidence="2" type="ORF">BKA67DRAFT_641853</name>
</gene>
<reference evidence="2" key="1">
    <citation type="journal article" date="2021" name="Nat. Commun.">
        <title>Genetic determinants of endophytism in the Arabidopsis root mycobiome.</title>
        <authorList>
            <person name="Mesny F."/>
            <person name="Miyauchi S."/>
            <person name="Thiergart T."/>
            <person name="Pickel B."/>
            <person name="Atanasova L."/>
            <person name="Karlsson M."/>
            <person name="Huettel B."/>
            <person name="Barry K.W."/>
            <person name="Haridas S."/>
            <person name="Chen C."/>
            <person name="Bauer D."/>
            <person name="Andreopoulos W."/>
            <person name="Pangilinan J."/>
            <person name="LaButti K."/>
            <person name="Riley R."/>
            <person name="Lipzen A."/>
            <person name="Clum A."/>
            <person name="Drula E."/>
            <person name="Henrissat B."/>
            <person name="Kohler A."/>
            <person name="Grigoriev I.V."/>
            <person name="Martin F.M."/>
            <person name="Hacquard S."/>
        </authorList>
    </citation>
    <scope>NUCLEOTIDE SEQUENCE</scope>
    <source>
        <strain evidence="2">MPI-SDFR-AT-0073</strain>
    </source>
</reference>
<protein>
    <submittedName>
        <fullName evidence="2">Uncharacterized protein</fullName>
    </submittedName>
</protein>
<dbReference type="AlphaFoldDB" id="A0A9P8UYR3"/>
<dbReference type="EMBL" id="JAGPXC010000001">
    <property type="protein sequence ID" value="KAH6660807.1"/>
    <property type="molecule type" value="Genomic_DNA"/>
</dbReference>
<keyword evidence="3" id="KW-1185">Reference proteome</keyword>
<evidence type="ECO:0000256" key="1">
    <source>
        <dbReference type="SAM" id="SignalP"/>
    </source>
</evidence>
<dbReference type="GeneID" id="70134677"/>
<accession>A0A9P8UYR3</accession>
<proteinExistence type="predicted"/>
<dbReference type="OrthoDB" id="4802756at2759"/>
<keyword evidence="1" id="KW-0732">Signal</keyword>
<name>A0A9P8UYR3_9PEZI</name>